<evidence type="ECO:0000313" key="5">
    <source>
        <dbReference type="Xenbase" id="XB-GENE-29077923"/>
    </source>
</evidence>
<name>A0A8J1JLW7_XENTR</name>
<dbReference type="GeneID" id="100485669"/>
<dbReference type="Xenbase" id="XB-GENE-29077923">
    <property type="gene designation" value="LOC100485669"/>
</dbReference>
<sequence>MDFLLIYFYPFHFIQKLDYIYNMKTDKRMRIFDIYLIKCMIVVGLLLQCIQPCYAATKKRVQVTEPPKEIAVNTSQLEDGRAYSTGYKYNYKAFIIALAMMGTFVLPGAAVWFLYYKLKKKYTVDDIEKATEESQAKPSISRITTWLRLLCGKIRKKKPTYDEEMAIEKSQPTLRSKGKKKKTMKKKKNAPVNKSVEEAMPKENVVVTNVIQPEQQHMVPHEDLSKEHAVESAKEFGTKPEYRRVIVLTWTEEVTDDEDDQVSTHQMKECQKEISVALKPNMASQKLKHTEKQEATDIKLKPENLFKGKLPVFPERQGIPKPSWTSQMLKNMMRIHMGKVKDVDPETLWKSVLRGTGKRTQPEPKEKTSAIPKPSLEKQMLNKELKEYFQKHPERGSNSTILTGVGTSDETPAYPEGLIVLPKTVLTRDFRQAKRKPIVKREMLRKTIDEMQSRRLQKLTEESNMSEPAKPEKDQPQEDRQNRIDRSTSLTFQEAFDTLNKQARKK</sequence>
<keyword evidence="2" id="KW-0472">Membrane</keyword>
<evidence type="ECO:0000313" key="3">
    <source>
        <dbReference type="Proteomes" id="UP000008143"/>
    </source>
</evidence>
<evidence type="ECO:0000256" key="2">
    <source>
        <dbReference type="SAM" id="Phobius"/>
    </source>
</evidence>
<reference evidence="4" key="1">
    <citation type="submission" date="2025-08" db="UniProtKB">
        <authorList>
            <consortium name="RefSeq"/>
        </authorList>
    </citation>
    <scope>IDENTIFICATION</scope>
    <source>
        <strain evidence="4">Nigerian</strain>
        <tissue evidence="4">Liver and blood</tissue>
    </source>
</reference>
<proteinExistence type="predicted"/>
<dbReference type="Proteomes" id="UP000008143">
    <property type="component" value="Chromosome 5"/>
</dbReference>
<feature type="region of interest" description="Disordered" evidence="1">
    <location>
        <begin position="450"/>
        <end position="506"/>
    </location>
</feature>
<dbReference type="AlphaFoldDB" id="A0A8J1JLW7"/>
<accession>A0A8J1JLW7</accession>
<feature type="region of interest" description="Disordered" evidence="1">
    <location>
        <begin position="173"/>
        <end position="192"/>
    </location>
</feature>
<protein>
    <submittedName>
        <fullName evidence="4">Uncharacterized protein LOC100485669 isoform X1</fullName>
    </submittedName>
</protein>
<evidence type="ECO:0000256" key="1">
    <source>
        <dbReference type="SAM" id="MobiDB-lite"/>
    </source>
</evidence>
<evidence type="ECO:0000313" key="4">
    <source>
        <dbReference type="RefSeq" id="XP_031758873.1"/>
    </source>
</evidence>
<dbReference type="AGR" id="Xenbase:XB-GENE-29077923"/>
<organism evidence="3 4">
    <name type="scientific">Xenopus tropicalis</name>
    <name type="common">Western clawed frog</name>
    <name type="synonym">Silurana tropicalis</name>
    <dbReference type="NCBI Taxonomy" id="8364"/>
    <lineage>
        <taxon>Eukaryota</taxon>
        <taxon>Metazoa</taxon>
        <taxon>Chordata</taxon>
        <taxon>Craniata</taxon>
        <taxon>Vertebrata</taxon>
        <taxon>Euteleostomi</taxon>
        <taxon>Amphibia</taxon>
        <taxon>Batrachia</taxon>
        <taxon>Anura</taxon>
        <taxon>Pipoidea</taxon>
        <taxon>Pipidae</taxon>
        <taxon>Xenopodinae</taxon>
        <taxon>Xenopus</taxon>
        <taxon>Silurana</taxon>
    </lineage>
</organism>
<feature type="transmembrane region" description="Helical" evidence="2">
    <location>
        <begin position="93"/>
        <end position="115"/>
    </location>
</feature>
<feature type="compositionally biased region" description="Basic residues" evidence="1">
    <location>
        <begin position="176"/>
        <end position="189"/>
    </location>
</feature>
<dbReference type="RefSeq" id="XP_031758873.1">
    <property type="nucleotide sequence ID" value="XM_031903013.1"/>
</dbReference>
<keyword evidence="2" id="KW-0812">Transmembrane</keyword>
<feature type="compositionally biased region" description="Basic and acidic residues" evidence="1">
    <location>
        <begin position="450"/>
        <end position="461"/>
    </location>
</feature>
<feature type="compositionally biased region" description="Basic and acidic residues" evidence="1">
    <location>
        <begin position="469"/>
        <end position="486"/>
    </location>
</feature>
<feature type="transmembrane region" description="Helical" evidence="2">
    <location>
        <begin position="35"/>
        <end position="57"/>
    </location>
</feature>
<keyword evidence="2" id="KW-1133">Transmembrane helix</keyword>
<gene>
    <name evidence="4 5" type="primary">LOC100485669</name>
</gene>
<keyword evidence="3" id="KW-1185">Reference proteome</keyword>